<keyword evidence="3" id="KW-1185">Reference proteome</keyword>
<comment type="caution">
    <text evidence="2">The sequence shown here is derived from an EMBL/GenBank/DDBJ whole genome shotgun (WGS) entry which is preliminary data.</text>
</comment>
<feature type="compositionally biased region" description="Polar residues" evidence="1">
    <location>
        <begin position="389"/>
        <end position="398"/>
    </location>
</feature>
<evidence type="ECO:0000256" key="1">
    <source>
        <dbReference type="SAM" id="MobiDB-lite"/>
    </source>
</evidence>
<dbReference type="Proteomes" id="UP001642464">
    <property type="component" value="Unassembled WGS sequence"/>
</dbReference>
<evidence type="ECO:0000313" key="2">
    <source>
        <dbReference type="EMBL" id="CAK9084519.1"/>
    </source>
</evidence>
<evidence type="ECO:0000313" key="3">
    <source>
        <dbReference type="Proteomes" id="UP001642464"/>
    </source>
</evidence>
<gene>
    <name evidence="2" type="ORF">SCF082_LOCUS40091</name>
</gene>
<name>A0ABP0Q963_9DINO</name>
<accession>A0ABP0Q963</accession>
<reference evidence="2 3" key="1">
    <citation type="submission" date="2024-02" db="EMBL/GenBank/DDBJ databases">
        <authorList>
            <person name="Chen Y."/>
            <person name="Shah S."/>
            <person name="Dougan E. K."/>
            <person name="Thang M."/>
            <person name="Chan C."/>
        </authorList>
    </citation>
    <scope>NUCLEOTIDE SEQUENCE [LARGE SCALE GENOMIC DNA]</scope>
</reference>
<organism evidence="2 3">
    <name type="scientific">Durusdinium trenchii</name>
    <dbReference type="NCBI Taxonomy" id="1381693"/>
    <lineage>
        <taxon>Eukaryota</taxon>
        <taxon>Sar</taxon>
        <taxon>Alveolata</taxon>
        <taxon>Dinophyceae</taxon>
        <taxon>Suessiales</taxon>
        <taxon>Symbiodiniaceae</taxon>
        <taxon>Durusdinium</taxon>
    </lineage>
</organism>
<protein>
    <submittedName>
        <fullName evidence="2">Uncharacterized protein</fullName>
    </submittedName>
</protein>
<feature type="region of interest" description="Disordered" evidence="1">
    <location>
        <begin position="384"/>
        <end position="406"/>
    </location>
</feature>
<proteinExistence type="predicted"/>
<sequence length="416" mass="47923">MDSSRSSLWRCDCPWGGELLRIRVEVYVDNVPENFSYLLVRPEIRAWFGRGNYHDPEDLQMLKHQAPGEAQLQQFHSWGLGSFCSSFLEASDDVSMRQQSSWRISWQRISRDFPAEGDCSLSFSGESSGLLLCRPSSQRAAERAKHGETITEAQDSWSSLHLRLLLDSATRTAQWFVNRPGIDELRALDKDFYSVLTVQSCRRGLPLLPMAVEETESAQCAMGSRDWVTIDDGQELNLDRWMRFEPGKYGQDKFYLSQLGKLASFQCVVRRDEWNSVRDRFYKAFLPLGHLQTSGWGERVVNQRLEWQSRMHPDSQPRKMMQKKAYRRANGGSTAPSLQEDVKPRFLQVERSELRAQTLWLHLPEEQQGKHKVVVRRTFLDVDDPISPASETDGPSQRSNRRHRTTSILHVRACGA</sequence>
<dbReference type="EMBL" id="CAXAMM010039185">
    <property type="protein sequence ID" value="CAK9084519.1"/>
    <property type="molecule type" value="Genomic_DNA"/>
</dbReference>